<dbReference type="GO" id="GO:0000287">
    <property type="term" value="F:magnesium ion binding"/>
    <property type="evidence" value="ECO:0007669"/>
    <property type="project" value="InterPro"/>
</dbReference>
<dbReference type="Gene3D" id="3.40.50.1000">
    <property type="entry name" value="HAD superfamily/HAD-like"/>
    <property type="match status" value="1"/>
</dbReference>
<comment type="catalytic activity">
    <reaction evidence="1">
        <text>a ribonucleoside 5'-phosphate + H2O = a ribonucleoside + phosphate</text>
        <dbReference type="Rhea" id="RHEA:12484"/>
        <dbReference type="ChEBI" id="CHEBI:15377"/>
        <dbReference type="ChEBI" id="CHEBI:18254"/>
        <dbReference type="ChEBI" id="CHEBI:43474"/>
        <dbReference type="ChEBI" id="CHEBI:58043"/>
        <dbReference type="EC" id="3.1.3.5"/>
    </reaction>
</comment>
<dbReference type="FunFam" id="1.10.150.340:FF:000001">
    <property type="entry name" value="Cytosolic 5-nucleotidase 3-like"/>
    <property type="match status" value="1"/>
</dbReference>
<evidence type="ECO:0000256" key="3">
    <source>
        <dbReference type="ARBA" id="ARBA00012643"/>
    </source>
</evidence>
<dbReference type="Pfam" id="PF05822">
    <property type="entry name" value="UMPH-1"/>
    <property type="match status" value="1"/>
</dbReference>
<dbReference type="InterPro" id="IPR006434">
    <property type="entry name" value="Pyrimidine_nucleotidase_eu"/>
</dbReference>
<dbReference type="SFLD" id="SFLDG01128">
    <property type="entry name" value="C1.4:_5'-Nucleotidase_Like"/>
    <property type="match status" value="1"/>
</dbReference>
<dbReference type="GO" id="GO:0008253">
    <property type="term" value="F:5'-nucleotidase activity"/>
    <property type="evidence" value="ECO:0007669"/>
    <property type="project" value="UniProtKB-EC"/>
</dbReference>
<name>A0AAN7ST22_9COLE</name>
<gene>
    <name evidence="10" type="ORF">RN001_003611</name>
</gene>
<sequence>MGAGDPGINNNLPLTTVDELRTFNDLWLDDKYMTNMVKRPNMDRDRHLSSADRHRGKREHLSGSEKRKAAAEKEKKTQEVLAKSRRMTDFFTAPSKQSKAKSDVATTSHSLNDDTASRCASPLQEDDLVSADDCNNMVTEDAPATSTEESTEALEHLSDNICESFNLEKDIGLWPEILIPGTIDCCSKMDITSLQYCNEELFDKKSTPQFYTDTTALTFKKQINKISKEMVVNYIEEISELNNPKVHIKNKERVNSLIHDIISDGHSNLQIVSDFDRTITKQHENGKLHLSSFGMFSHCPSVPEDYLATEKQLTGKYFPIEIDPNISHEEKRKFMEEWWSKSENALKGLSVTQQEIEETAASLGPSLRNGCYELFRDLHEANVPVLVFSAGLGNSVLAVLKHFNVYLPNVKIISNFLKYNDDGVIEGFKGPTIHVLNKNEYALQGTQYYDLVRNRGNVILMGDSLGDAGMADGVAHARSILKIGFLYDHVQESLPGFLDTFDIVLEDDQTMDVISAILKRIF</sequence>
<keyword evidence="6" id="KW-0378">Hydrolase</keyword>
<evidence type="ECO:0000256" key="5">
    <source>
        <dbReference type="ARBA" id="ARBA00022741"/>
    </source>
</evidence>
<comment type="caution">
    <text evidence="10">The sequence shown here is derived from an EMBL/GenBank/DDBJ whole genome shotgun (WGS) entry which is preliminary data.</text>
</comment>
<evidence type="ECO:0000256" key="1">
    <source>
        <dbReference type="ARBA" id="ARBA00000815"/>
    </source>
</evidence>
<dbReference type="PANTHER" id="PTHR13045">
    <property type="entry name" value="5'-NUCLEOTIDASE"/>
    <property type="match status" value="1"/>
</dbReference>
<evidence type="ECO:0000256" key="4">
    <source>
        <dbReference type="ARBA" id="ARBA00022723"/>
    </source>
</evidence>
<dbReference type="Proteomes" id="UP001353858">
    <property type="component" value="Unassembled WGS sequence"/>
</dbReference>
<evidence type="ECO:0000256" key="8">
    <source>
        <dbReference type="ARBA" id="ARBA00023080"/>
    </source>
</evidence>
<feature type="compositionally biased region" description="Basic and acidic residues" evidence="9">
    <location>
        <begin position="40"/>
        <end position="78"/>
    </location>
</feature>
<organism evidence="10 11">
    <name type="scientific">Aquatica leii</name>
    <dbReference type="NCBI Taxonomy" id="1421715"/>
    <lineage>
        <taxon>Eukaryota</taxon>
        <taxon>Metazoa</taxon>
        <taxon>Ecdysozoa</taxon>
        <taxon>Arthropoda</taxon>
        <taxon>Hexapoda</taxon>
        <taxon>Insecta</taxon>
        <taxon>Pterygota</taxon>
        <taxon>Neoptera</taxon>
        <taxon>Endopterygota</taxon>
        <taxon>Coleoptera</taxon>
        <taxon>Polyphaga</taxon>
        <taxon>Elateriformia</taxon>
        <taxon>Elateroidea</taxon>
        <taxon>Lampyridae</taxon>
        <taxon>Luciolinae</taxon>
        <taxon>Aquatica</taxon>
    </lineage>
</organism>
<dbReference type="AlphaFoldDB" id="A0AAN7ST22"/>
<dbReference type="NCBIfam" id="TIGR01544">
    <property type="entry name" value="HAD-SF-IE"/>
    <property type="match status" value="1"/>
</dbReference>
<evidence type="ECO:0000256" key="7">
    <source>
        <dbReference type="ARBA" id="ARBA00022842"/>
    </source>
</evidence>
<evidence type="ECO:0000313" key="10">
    <source>
        <dbReference type="EMBL" id="KAK4887340.1"/>
    </source>
</evidence>
<dbReference type="SUPFAM" id="SSF56784">
    <property type="entry name" value="HAD-like"/>
    <property type="match status" value="1"/>
</dbReference>
<comment type="similarity">
    <text evidence="2">Belongs to the pyrimidine 5'-nucleotidase family.</text>
</comment>
<evidence type="ECO:0000313" key="11">
    <source>
        <dbReference type="Proteomes" id="UP001353858"/>
    </source>
</evidence>
<dbReference type="SFLD" id="SFLDS00003">
    <property type="entry name" value="Haloacid_Dehalogenase"/>
    <property type="match status" value="1"/>
</dbReference>
<keyword evidence="8" id="KW-0546">Nucleotide metabolism</keyword>
<keyword evidence="11" id="KW-1185">Reference proteome</keyword>
<evidence type="ECO:0000256" key="2">
    <source>
        <dbReference type="ARBA" id="ARBA00008389"/>
    </source>
</evidence>
<dbReference type="InterPro" id="IPR023214">
    <property type="entry name" value="HAD_sf"/>
</dbReference>
<dbReference type="EMBL" id="JARPUR010000001">
    <property type="protein sequence ID" value="KAK4887340.1"/>
    <property type="molecule type" value="Genomic_DNA"/>
</dbReference>
<evidence type="ECO:0000256" key="6">
    <source>
        <dbReference type="ARBA" id="ARBA00022801"/>
    </source>
</evidence>
<dbReference type="EC" id="3.1.3.5" evidence="3"/>
<dbReference type="GO" id="GO:0009117">
    <property type="term" value="P:nucleotide metabolic process"/>
    <property type="evidence" value="ECO:0007669"/>
    <property type="project" value="UniProtKB-KW"/>
</dbReference>
<keyword evidence="4" id="KW-0479">Metal-binding</keyword>
<proteinExistence type="inferred from homology"/>
<dbReference type="GO" id="GO:0005737">
    <property type="term" value="C:cytoplasm"/>
    <property type="evidence" value="ECO:0007669"/>
    <property type="project" value="InterPro"/>
</dbReference>
<accession>A0AAN7ST22</accession>
<dbReference type="InterPro" id="IPR036412">
    <property type="entry name" value="HAD-like_sf"/>
</dbReference>
<keyword evidence="5" id="KW-0547">Nucleotide-binding</keyword>
<dbReference type="PANTHER" id="PTHR13045:SF0">
    <property type="entry name" value="7-METHYLGUANOSINE PHOSPHATE-SPECIFIC 5'-NUCLEOTIDASE"/>
    <property type="match status" value="1"/>
</dbReference>
<protein>
    <recommendedName>
        <fullName evidence="3">5'-nucleotidase</fullName>
        <ecNumber evidence="3">3.1.3.5</ecNumber>
    </recommendedName>
</protein>
<dbReference type="GO" id="GO:0000166">
    <property type="term" value="F:nucleotide binding"/>
    <property type="evidence" value="ECO:0007669"/>
    <property type="project" value="UniProtKB-KW"/>
</dbReference>
<evidence type="ECO:0000256" key="9">
    <source>
        <dbReference type="SAM" id="MobiDB-lite"/>
    </source>
</evidence>
<reference evidence="11" key="1">
    <citation type="submission" date="2023-01" db="EMBL/GenBank/DDBJ databases">
        <title>Key to firefly adult light organ development and bioluminescence: homeobox transcription factors regulate luciferase expression and transportation to peroxisome.</title>
        <authorList>
            <person name="Fu X."/>
        </authorList>
    </citation>
    <scope>NUCLEOTIDE SEQUENCE [LARGE SCALE GENOMIC DNA]</scope>
</reference>
<feature type="region of interest" description="Disordered" evidence="9">
    <location>
        <begin position="38"/>
        <end position="119"/>
    </location>
</feature>
<dbReference type="FunFam" id="3.40.50.1000:FF:000032">
    <property type="entry name" value="Cytosolic 5-nucleotidase 3-like"/>
    <property type="match status" value="1"/>
</dbReference>
<dbReference type="Gene3D" id="1.10.150.340">
    <property type="entry name" value="Pyrimidine 5'-nucleotidase (UMPH-1), N-terminal domain"/>
    <property type="match status" value="1"/>
</dbReference>
<keyword evidence="7" id="KW-0460">Magnesium</keyword>